<gene>
    <name evidence="1" type="ORF">DEO72_LG7g1486</name>
</gene>
<keyword evidence="2" id="KW-1185">Reference proteome</keyword>
<dbReference type="Proteomes" id="UP000501690">
    <property type="component" value="Linkage Group LG7"/>
</dbReference>
<organism evidence="1 2">
    <name type="scientific">Vigna unguiculata</name>
    <name type="common">Cowpea</name>
    <dbReference type="NCBI Taxonomy" id="3917"/>
    <lineage>
        <taxon>Eukaryota</taxon>
        <taxon>Viridiplantae</taxon>
        <taxon>Streptophyta</taxon>
        <taxon>Embryophyta</taxon>
        <taxon>Tracheophyta</taxon>
        <taxon>Spermatophyta</taxon>
        <taxon>Magnoliopsida</taxon>
        <taxon>eudicotyledons</taxon>
        <taxon>Gunneridae</taxon>
        <taxon>Pentapetalae</taxon>
        <taxon>rosids</taxon>
        <taxon>fabids</taxon>
        <taxon>Fabales</taxon>
        <taxon>Fabaceae</taxon>
        <taxon>Papilionoideae</taxon>
        <taxon>50 kb inversion clade</taxon>
        <taxon>NPAAA clade</taxon>
        <taxon>indigoferoid/millettioid clade</taxon>
        <taxon>Phaseoleae</taxon>
        <taxon>Vigna</taxon>
    </lineage>
</organism>
<dbReference type="EMBL" id="CP039351">
    <property type="protein sequence ID" value="QCE00199.1"/>
    <property type="molecule type" value="Genomic_DNA"/>
</dbReference>
<evidence type="ECO:0000313" key="2">
    <source>
        <dbReference type="Proteomes" id="UP000501690"/>
    </source>
</evidence>
<reference evidence="1 2" key="1">
    <citation type="submission" date="2019-04" db="EMBL/GenBank/DDBJ databases">
        <title>An improved genome assembly and genetic linkage map for asparagus bean, Vigna unguiculata ssp. sesquipedialis.</title>
        <authorList>
            <person name="Xia Q."/>
            <person name="Zhang R."/>
            <person name="Dong Y."/>
        </authorList>
    </citation>
    <scope>NUCLEOTIDE SEQUENCE [LARGE SCALE GENOMIC DNA]</scope>
    <source>
        <tissue evidence="1">Leaf</tissue>
    </source>
</reference>
<proteinExistence type="predicted"/>
<evidence type="ECO:0000313" key="1">
    <source>
        <dbReference type="EMBL" id="QCE00199.1"/>
    </source>
</evidence>
<name>A0A4D6MJ43_VIGUN</name>
<accession>A0A4D6MJ43</accession>
<protein>
    <submittedName>
        <fullName evidence="1">Uncharacterized protein</fullName>
    </submittedName>
</protein>
<dbReference type="AlphaFoldDB" id="A0A4D6MJ43"/>
<sequence length="225" mass="25247">MLFLMARITGTCQVFSTRALAQASGCVLSDELSRSGETALPKQELHLAPLIWVISKREQASGRGKEYHNGCKGRLVGFHKGETDCKRVEWLENIVDVQERVKEAFWIGDTSRIRGLARNSSFWIFPETAWRFIPYRQAAHQTSVLFLIWHEPPGGDEFLPGGATLLRSILVSCNAVCVLINWIIEIGMEEAWFVQALLLRLAASKAPPGDDAGAGGYFVRSWWRN</sequence>